<evidence type="ECO:0000256" key="1">
    <source>
        <dbReference type="SAM" id="MobiDB-lite"/>
    </source>
</evidence>
<protein>
    <submittedName>
        <fullName evidence="5">Methylhydantoinase</fullName>
    </submittedName>
</protein>
<name>A0A261SN80_9BORD</name>
<feature type="region of interest" description="Disordered" evidence="1">
    <location>
        <begin position="623"/>
        <end position="645"/>
    </location>
</feature>
<comment type="caution">
    <text evidence="5">The sequence shown here is derived from an EMBL/GenBank/DDBJ whole genome shotgun (WGS) entry which is preliminary data.</text>
</comment>
<evidence type="ECO:0000259" key="2">
    <source>
        <dbReference type="Pfam" id="PF01968"/>
    </source>
</evidence>
<dbReference type="RefSeq" id="WP_094852549.1">
    <property type="nucleotide sequence ID" value="NZ_NEVM01000001.1"/>
</dbReference>
<dbReference type="Proteomes" id="UP000216020">
    <property type="component" value="Unassembled WGS sequence"/>
</dbReference>
<dbReference type="Pfam" id="PF05378">
    <property type="entry name" value="Hydant_A_N"/>
    <property type="match status" value="1"/>
</dbReference>
<dbReference type="Pfam" id="PF01968">
    <property type="entry name" value="Hydantoinase_A"/>
    <property type="match status" value="1"/>
</dbReference>
<sequence length="716" mass="76683">MASRQFSEQTVAAEGAGRVLLAVDIGGSFTDAVLMAGGKMHTTKVLTTPAQPELGVMQGAREVLDQAGLRMRDVALFILGTTLATNALIERKGARTALLTTEGFRDVVEIGQENRYAQYDIFLEKPVPLVPRDLRFGVPERMDVHGRALLPLDEDAVRRTAGLLREAGIESVAISFLHSYVNPAHEARAAAILAEALPHAWITMSADVCPEVREYERTSTACANAYVQPVVARSLRELERLMREAGLGCPIYLMTSGGSLTSLEMGARQPVKLVESGPAGGAILGRQVAEQCGERHVLSYDMGGTTAKICFIDDYTPQLSRSFEFGRMYRFLKGSGLPIRIPVIEMVEIGAGGGSMARIDALGRVQVGPDSATSNPGPACFGRGGTRSTVTDANCMLGLLDPARFAAGKVALAPDAARDAIARDVAEPLGMSPEMGALAISEIVAENMAGAARVHGIELGKDIERYTMIAFGGAAPLHAAQMASKLGIDRVIVPVAASVGSALGFLWAPVAYQALRSFYQAAESLDLDAVNLILAGMREEAGAAVRAAAPKGSRLETQCVAYMRYRGQGHEIPVALPAARLSAALAARLPKLFEREYRKLYDRVIPGLAVEILTWTVTMSTRRAPAGGDARRPAATRRPEPRARRPVFDVEQARAVDIPAYDRLDLAEADRIEGPALIVEDQTTTVVPAGFTARVDARHYLVLDRRGPARTQRGQA</sequence>
<dbReference type="GO" id="GO:0005829">
    <property type="term" value="C:cytosol"/>
    <property type="evidence" value="ECO:0007669"/>
    <property type="project" value="TreeGrafter"/>
</dbReference>
<keyword evidence="6" id="KW-1185">Reference proteome</keyword>
<dbReference type="PANTHER" id="PTHR11365">
    <property type="entry name" value="5-OXOPROLINASE RELATED"/>
    <property type="match status" value="1"/>
</dbReference>
<feature type="domain" description="Hydantoinase A/oxoprolinase" evidence="2">
    <location>
        <begin position="217"/>
        <end position="512"/>
    </location>
</feature>
<evidence type="ECO:0000259" key="3">
    <source>
        <dbReference type="Pfam" id="PF05378"/>
    </source>
</evidence>
<evidence type="ECO:0000313" key="5">
    <source>
        <dbReference type="EMBL" id="OZI38452.1"/>
    </source>
</evidence>
<dbReference type="InterPro" id="IPR045079">
    <property type="entry name" value="Oxoprolinase-like"/>
</dbReference>
<dbReference type="EMBL" id="NEVM01000001">
    <property type="protein sequence ID" value="OZI38452.1"/>
    <property type="molecule type" value="Genomic_DNA"/>
</dbReference>
<reference evidence="6" key="1">
    <citation type="submission" date="2017-05" db="EMBL/GenBank/DDBJ databases">
        <title>Complete and WGS of Bordetella genogroups.</title>
        <authorList>
            <person name="Spilker T."/>
            <person name="Lipuma J."/>
        </authorList>
    </citation>
    <scope>NUCLEOTIDE SEQUENCE [LARGE SCALE GENOMIC DNA]</scope>
    <source>
        <strain evidence="6">AU16122</strain>
    </source>
</reference>
<gene>
    <name evidence="5" type="ORF">CAL29_09120</name>
</gene>
<dbReference type="PANTHER" id="PTHR11365:SF23">
    <property type="entry name" value="HYPOTHETICAL 5-OXOPROLINASE (EUROFUNG)-RELATED"/>
    <property type="match status" value="1"/>
</dbReference>
<dbReference type="AlphaFoldDB" id="A0A261SN80"/>
<proteinExistence type="predicted"/>
<accession>A0A261SN80</accession>
<organism evidence="5 6">
    <name type="scientific">Bordetella genomosp. 10</name>
    <dbReference type="NCBI Taxonomy" id="1416804"/>
    <lineage>
        <taxon>Bacteria</taxon>
        <taxon>Pseudomonadati</taxon>
        <taxon>Pseudomonadota</taxon>
        <taxon>Betaproteobacteria</taxon>
        <taxon>Burkholderiales</taxon>
        <taxon>Alcaligenaceae</taxon>
        <taxon>Bordetella</taxon>
    </lineage>
</organism>
<dbReference type="OrthoDB" id="9768323at2"/>
<dbReference type="InterPro" id="IPR002821">
    <property type="entry name" value="Hydantoinase_A"/>
</dbReference>
<evidence type="ECO:0000313" key="6">
    <source>
        <dbReference type="Proteomes" id="UP000216020"/>
    </source>
</evidence>
<dbReference type="GO" id="GO:0006749">
    <property type="term" value="P:glutathione metabolic process"/>
    <property type="evidence" value="ECO:0007669"/>
    <property type="project" value="TreeGrafter"/>
</dbReference>
<dbReference type="InterPro" id="IPR008040">
    <property type="entry name" value="Hydant_A_N"/>
</dbReference>
<evidence type="ECO:0000259" key="4">
    <source>
        <dbReference type="Pfam" id="PF19278"/>
    </source>
</evidence>
<dbReference type="GO" id="GO:0017168">
    <property type="term" value="F:5-oxoprolinase (ATP-hydrolyzing) activity"/>
    <property type="evidence" value="ECO:0007669"/>
    <property type="project" value="TreeGrafter"/>
</dbReference>
<feature type="domain" description="Acetophenone carboxylase-like C-terminal" evidence="4">
    <location>
        <begin position="553"/>
        <end position="700"/>
    </location>
</feature>
<feature type="compositionally biased region" description="Basic and acidic residues" evidence="1">
    <location>
        <begin position="629"/>
        <end position="645"/>
    </location>
</feature>
<feature type="domain" description="Hydantoinase/oxoprolinase N-terminal" evidence="3">
    <location>
        <begin position="21"/>
        <end position="195"/>
    </location>
</feature>
<dbReference type="Pfam" id="PF19278">
    <property type="entry name" value="Hydant_A_C"/>
    <property type="match status" value="1"/>
</dbReference>
<dbReference type="InterPro" id="IPR049517">
    <property type="entry name" value="ACX-like_C"/>
</dbReference>